<evidence type="ECO:0000256" key="9">
    <source>
        <dbReference type="ARBA" id="ARBA00023136"/>
    </source>
</evidence>
<dbReference type="KEGG" id="abq:ABAZ39_04535"/>
<dbReference type="Proteomes" id="UP000027186">
    <property type="component" value="Chromosome"/>
</dbReference>
<evidence type="ECO:0000256" key="2">
    <source>
        <dbReference type="ARBA" id="ARBA00004382"/>
    </source>
</evidence>
<dbReference type="EMBL" id="CP007793">
    <property type="protein sequence ID" value="AIB11291.1"/>
    <property type="molecule type" value="Genomic_DNA"/>
</dbReference>
<dbReference type="NCBIfam" id="NF003465">
    <property type="entry name" value="PRK05089.1"/>
    <property type="match status" value="1"/>
</dbReference>
<evidence type="ECO:0000256" key="6">
    <source>
        <dbReference type="ARBA" id="ARBA00022968"/>
    </source>
</evidence>
<keyword evidence="10" id="KW-1003">Cell membrane</keyword>
<dbReference type="RefSeq" id="WP_014240851.1">
    <property type="nucleotide sequence ID" value="NZ_CP007793.1"/>
</dbReference>
<dbReference type="Proteomes" id="UP000325333">
    <property type="component" value="Unassembled WGS sequence"/>
</dbReference>
<feature type="topological domain" description="Cytoplasmic" evidence="10">
    <location>
        <begin position="1"/>
        <end position="13"/>
    </location>
</feature>
<evidence type="ECO:0000313" key="12">
    <source>
        <dbReference type="EMBL" id="KAA1058595.1"/>
    </source>
</evidence>
<dbReference type="Pfam" id="PF04442">
    <property type="entry name" value="CtaG_Cox11"/>
    <property type="match status" value="1"/>
</dbReference>
<evidence type="ECO:0000313" key="14">
    <source>
        <dbReference type="Proteomes" id="UP000325333"/>
    </source>
</evidence>
<dbReference type="InterPro" id="IPR023471">
    <property type="entry name" value="CtaG/Cox11_dom_sf"/>
</dbReference>
<keyword evidence="7 10" id="KW-1133">Transmembrane helix</keyword>
<dbReference type="SUPFAM" id="SSF110111">
    <property type="entry name" value="Ctag/Cox11"/>
    <property type="match status" value="1"/>
</dbReference>
<evidence type="ECO:0000313" key="13">
    <source>
        <dbReference type="Proteomes" id="UP000027186"/>
    </source>
</evidence>
<dbReference type="HAMAP" id="MF_00155">
    <property type="entry name" value="CtaG"/>
    <property type="match status" value="1"/>
</dbReference>
<evidence type="ECO:0000256" key="1">
    <source>
        <dbReference type="ARBA" id="ARBA00004007"/>
    </source>
</evidence>
<dbReference type="EMBL" id="VEWN01000001">
    <property type="protein sequence ID" value="KAA1058595.1"/>
    <property type="molecule type" value="Genomic_DNA"/>
</dbReference>
<dbReference type="PANTHER" id="PTHR21320">
    <property type="entry name" value="CYTOCHROME C OXIDASE ASSEMBLY PROTEIN COX11-RELATED"/>
    <property type="match status" value="1"/>
</dbReference>
<comment type="subcellular location">
    <subcellularLocation>
        <location evidence="2 10">Cell inner membrane</location>
        <topology evidence="2 10">Single-pass type II membrane protein</topology>
        <orientation evidence="2 10">Periplasmic side</orientation>
    </subcellularLocation>
</comment>
<gene>
    <name evidence="10" type="primary">ctaG</name>
    <name evidence="11" type="ORF">ABAZ39_04535</name>
    <name evidence="12" type="ORF">FH063_000795</name>
</gene>
<evidence type="ECO:0000256" key="5">
    <source>
        <dbReference type="ARBA" id="ARBA00022692"/>
    </source>
</evidence>
<evidence type="ECO:0000256" key="10">
    <source>
        <dbReference type="HAMAP-Rule" id="MF_00155"/>
    </source>
</evidence>
<reference evidence="12 14" key="2">
    <citation type="submission" date="2019-07" db="EMBL/GenBank/DDBJ databases">
        <title>Genome sequencing of the stress-tolerant strain Azospirillum brasilense Az19.</title>
        <authorList>
            <person name="Maroniche G.A."/>
            <person name="Garcia J.E."/>
            <person name="Pagnussat L."/>
            <person name="Amenta M."/>
            <person name="Creus C.M."/>
        </authorList>
    </citation>
    <scope>NUCLEOTIDE SEQUENCE [LARGE SCALE GENOMIC DNA]</scope>
    <source>
        <strain evidence="12 14">Az19</strain>
    </source>
</reference>
<dbReference type="GO" id="GO:0008535">
    <property type="term" value="P:respiratory chain complex IV assembly"/>
    <property type="evidence" value="ECO:0007669"/>
    <property type="project" value="UniProtKB-UniRule"/>
</dbReference>
<accession>A0A5B0L2U8</accession>
<dbReference type="InterPro" id="IPR007533">
    <property type="entry name" value="Cyt_c_oxidase_assmbl_CtaG"/>
</dbReference>
<reference evidence="11 13" key="1">
    <citation type="journal article" date="2014" name="Genome Announc.">
        <title>Complete Genome Sequence of the Model Rhizosphere Strain Azospirillum brasilense Az39, Successfully Applied in Agriculture.</title>
        <authorList>
            <person name="Rivera D."/>
            <person name="Revale S."/>
            <person name="Molina R."/>
            <person name="Gualpa J."/>
            <person name="Puente M."/>
            <person name="Maroniche G."/>
            <person name="Paris G."/>
            <person name="Baker D."/>
            <person name="Clavijo B."/>
            <person name="McLay K."/>
            <person name="Spaepen S."/>
            <person name="Perticari A."/>
            <person name="Vazquez M."/>
            <person name="Wisniewski-Dye F."/>
            <person name="Watkins C."/>
            <person name="Martinez-Abarca F."/>
            <person name="Vanderleyden J."/>
            <person name="Cassan F."/>
        </authorList>
    </citation>
    <scope>NUCLEOTIDE SEQUENCE [LARGE SCALE GENOMIC DNA]</scope>
    <source>
        <strain evidence="11 13">Az39</strain>
    </source>
</reference>
<evidence type="ECO:0000256" key="4">
    <source>
        <dbReference type="ARBA" id="ARBA00015384"/>
    </source>
</evidence>
<proteinExistence type="inferred from homology"/>
<dbReference type="GO" id="GO:0005886">
    <property type="term" value="C:plasma membrane"/>
    <property type="evidence" value="ECO:0007669"/>
    <property type="project" value="UniProtKB-SubCell"/>
</dbReference>
<sequence length="207" mass="22689">MNDRREGDKGLRRKNRLFMAGLFGLVFGMVGLAYASVPLYALFCQVTGFGGTTQRADAAPARQVDRVIKVRFNADVNQSLPWRFKPEQKELTVKLGEMGLAAYQAANRTDRPTVGTALYNVTPDKVGKYFNKIECFCFTEQVLEPGQSVDMPVAFFVDPALADDPAMEDVTTITLSYTFFRAKDETQVLAQHATQAAGAKGTGTAAN</sequence>
<protein>
    <recommendedName>
        <fullName evidence="4 10">Cytochrome c oxidase assembly protein CtaG</fullName>
    </recommendedName>
</protein>
<comment type="function">
    <text evidence="1 10">Exerts its effect at some terminal stage of cytochrome c oxidase synthesis, probably by being involved in the insertion of the copper B into subunit I.</text>
</comment>
<dbReference type="PIRSF" id="PIRSF005413">
    <property type="entry name" value="COX11"/>
    <property type="match status" value="1"/>
</dbReference>
<keyword evidence="6 10" id="KW-0735">Signal-anchor</keyword>
<organism evidence="11 13">
    <name type="scientific">Azospirillum argentinense</name>
    <dbReference type="NCBI Taxonomy" id="2970906"/>
    <lineage>
        <taxon>Bacteria</taxon>
        <taxon>Pseudomonadati</taxon>
        <taxon>Pseudomonadota</taxon>
        <taxon>Alphaproteobacteria</taxon>
        <taxon>Rhodospirillales</taxon>
        <taxon>Azospirillaceae</taxon>
        <taxon>Azospirillum</taxon>
    </lineage>
</organism>
<keyword evidence="9 10" id="KW-0472">Membrane</keyword>
<dbReference type="FunFam" id="2.60.370.10:FF:000001">
    <property type="entry name" value="COX11 cytochrome c oxidase assembly homolog"/>
    <property type="match status" value="1"/>
</dbReference>
<evidence type="ECO:0000313" key="11">
    <source>
        <dbReference type="EMBL" id="AIB11291.1"/>
    </source>
</evidence>
<dbReference type="GO" id="GO:0005507">
    <property type="term" value="F:copper ion binding"/>
    <property type="evidence" value="ECO:0007669"/>
    <property type="project" value="InterPro"/>
</dbReference>
<dbReference type="AlphaFoldDB" id="A0A060DB01"/>
<feature type="topological domain" description="Periplasmic" evidence="10">
    <location>
        <begin position="37"/>
        <end position="207"/>
    </location>
</feature>
<dbReference type="PANTHER" id="PTHR21320:SF3">
    <property type="entry name" value="CYTOCHROME C OXIDASE ASSEMBLY PROTEIN COX11, MITOCHONDRIAL-RELATED"/>
    <property type="match status" value="1"/>
</dbReference>
<evidence type="ECO:0000256" key="8">
    <source>
        <dbReference type="ARBA" id="ARBA00023008"/>
    </source>
</evidence>
<dbReference type="OrthoDB" id="9804841at2"/>
<accession>A0A060DB01</accession>
<keyword evidence="8 10" id="KW-0186">Copper</keyword>
<evidence type="ECO:0000256" key="3">
    <source>
        <dbReference type="ARBA" id="ARBA00009620"/>
    </source>
</evidence>
<comment type="similarity">
    <text evidence="3 10">Belongs to the COX11/CtaG family.</text>
</comment>
<name>A0A060DB01_9PROT</name>
<keyword evidence="10" id="KW-0997">Cell inner membrane</keyword>
<evidence type="ECO:0000256" key="7">
    <source>
        <dbReference type="ARBA" id="ARBA00022989"/>
    </source>
</evidence>
<keyword evidence="5 10" id="KW-0812">Transmembrane</keyword>
<dbReference type="Gene3D" id="2.60.370.10">
    <property type="entry name" value="Ctag/Cox11"/>
    <property type="match status" value="1"/>
</dbReference>